<organism evidence="1">
    <name type="scientific">marine sediment metagenome</name>
    <dbReference type="NCBI Taxonomy" id="412755"/>
    <lineage>
        <taxon>unclassified sequences</taxon>
        <taxon>metagenomes</taxon>
        <taxon>ecological metagenomes</taxon>
    </lineage>
</organism>
<gene>
    <name evidence="1" type="ORF">LCGC14_0431160</name>
</gene>
<evidence type="ECO:0000313" key="1">
    <source>
        <dbReference type="EMBL" id="KKN70421.1"/>
    </source>
</evidence>
<name>A0A0F9VA53_9ZZZZ</name>
<comment type="caution">
    <text evidence="1">The sequence shown here is derived from an EMBL/GenBank/DDBJ whole genome shotgun (WGS) entry which is preliminary data.</text>
</comment>
<protein>
    <recommendedName>
        <fullName evidence="2">Resolvase HTH domain-containing protein</fullName>
    </recommendedName>
</protein>
<dbReference type="AlphaFoldDB" id="A0A0F9VA53"/>
<evidence type="ECO:0008006" key="2">
    <source>
        <dbReference type="Google" id="ProtNLM"/>
    </source>
</evidence>
<dbReference type="EMBL" id="LAZR01000403">
    <property type="protein sequence ID" value="KKN70421.1"/>
    <property type="molecule type" value="Genomic_DNA"/>
</dbReference>
<proteinExistence type="predicted"/>
<reference evidence="1" key="1">
    <citation type="journal article" date="2015" name="Nature">
        <title>Complex archaea that bridge the gap between prokaryotes and eukaryotes.</title>
        <authorList>
            <person name="Spang A."/>
            <person name="Saw J.H."/>
            <person name="Jorgensen S.L."/>
            <person name="Zaremba-Niedzwiedzka K."/>
            <person name="Martijn J."/>
            <person name="Lind A.E."/>
            <person name="van Eijk R."/>
            <person name="Schleper C."/>
            <person name="Guy L."/>
            <person name="Ettema T.J."/>
        </authorList>
    </citation>
    <scope>NUCLEOTIDE SEQUENCE</scope>
</reference>
<sequence length="90" mass="10580">MMEMKDSQAYSREDSGCAFATEQIGHQSNCLHCPFMRCIYDKPGARRRFTKDERDEEIRKLRKEGKLPEELAALYRVGIRTIQRALRREG</sequence>
<accession>A0A0F9VA53</accession>